<name>A0A8D5U6E0_9CREN</name>
<keyword evidence="3" id="KW-0732">Signal</keyword>
<dbReference type="RefSeq" id="WP_221286579.1">
    <property type="nucleotide sequence ID" value="NZ_AP024597.1"/>
</dbReference>
<protein>
    <recommendedName>
        <fullName evidence="5">Solute-binding protein family 5 domain-containing protein</fullName>
    </recommendedName>
</protein>
<dbReference type="Proteomes" id="UP000825123">
    <property type="component" value="Chromosome"/>
</dbReference>
<dbReference type="GO" id="GO:0015833">
    <property type="term" value="P:peptide transport"/>
    <property type="evidence" value="ECO:0007669"/>
    <property type="project" value="TreeGrafter"/>
</dbReference>
<proteinExistence type="inferred from homology"/>
<feature type="transmembrane region" description="Helical" evidence="4">
    <location>
        <begin position="749"/>
        <end position="770"/>
    </location>
</feature>
<keyword evidence="2" id="KW-0813">Transport</keyword>
<evidence type="ECO:0000256" key="1">
    <source>
        <dbReference type="ARBA" id="ARBA00005695"/>
    </source>
</evidence>
<dbReference type="Pfam" id="PF00496">
    <property type="entry name" value="SBP_bac_5"/>
    <property type="match status" value="2"/>
</dbReference>
<dbReference type="InterPro" id="IPR000914">
    <property type="entry name" value="SBP_5_dom"/>
</dbReference>
<dbReference type="Gene3D" id="3.10.105.10">
    <property type="entry name" value="Dipeptide-binding Protein, Domain 3"/>
    <property type="match status" value="1"/>
</dbReference>
<sequence length="773" mass="86160">MKGNYILLASIFALLILFGISIISEPIVASGYAISDFNAPILNWYQVRYSEPWVGTIVYLYSYSTHTAEYNALIQGKIDFATLDHRDEIQTLLTDYKGKVYVAISPVTSFGQLVFAFGNNLTANLYFRYAISSLINPQNVTADVWDNGVLGTDYPYFVSPVVYKSWFNPEVVQYYDQYESYNLTRAVMYLEKIPGITHVNGQWYYNGKPLQLTFLYGTGSAPQERLASLLSTEAKMINLTITPQPVSFGTLITLATTPPYDDFNMTTFGWISLGPLVPSWMEGIYTTPANVGGFSNSTIDTVLTDAATAPTTQQMINQTMEAEYLLQQQLPYIIVVWSNAIQGVYLPGWANYVYLNVTDVYAVSITDVHPSGSALNGTFYFSSVSSDTPRHINPYASTTLYAFNTLDDLYDSLAVTNYTMPTTFNSPYYLIPWVAKNWTTIPLHDYKLPNGGVIVNGTELVVNLVHNDTWIDGVPLTAYDVNFSIWWYDLPGMMGTNTFDGLHVNYTYLAVNGFINSDLFDTIPGLVWTNVTNPYQIEIFLNTTSPIQEILALDEYPIVPAHIFNTTPPQLVYAEKIAPLISSGPYRWVEWNIPAEEIIVTANTHYFRIDPYLFLQTVKKGQTATFTANVTAYSWDNSTQTLVPTQISNATVYVYLKYLNVDGKPYGNVTINGKPYVVMAKNMGNGIYQASINTSMLTPGVYEIVAKAVWTVNGNMREEFSYGSLNVTPTVTTTVPPVTTTTTTSSINVALVAGIVIVIVIIVAAAVVFLRRR</sequence>
<dbReference type="Gene3D" id="3.40.190.10">
    <property type="entry name" value="Periplasmic binding protein-like II"/>
    <property type="match status" value="1"/>
</dbReference>
<dbReference type="GeneID" id="66163172"/>
<dbReference type="InterPro" id="IPR039424">
    <property type="entry name" value="SBP_5"/>
</dbReference>
<feature type="domain" description="Solute-binding protein family 5" evidence="5">
    <location>
        <begin position="51"/>
        <end position="286"/>
    </location>
</feature>
<evidence type="ECO:0000313" key="7">
    <source>
        <dbReference type="Proteomes" id="UP000825123"/>
    </source>
</evidence>
<evidence type="ECO:0000256" key="4">
    <source>
        <dbReference type="SAM" id="Phobius"/>
    </source>
</evidence>
<dbReference type="KEGG" id="csty:KN1_14560"/>
<feature type="domain" description="Solute-binding protein family 5" evidence="5">
    <location>
        <begin position="431"/>
        <end position="612"/>
    </location>
</feature>
<evidence type="ECO:0000313" key="6">
    <source>
        <dbReference type="EMBL" id="BCU70159.1"/>
    </source>
</evidence>
<accession>A0A8D5U6E0</accession>
<evidence type="ECO:0000256" key="3">
    <source>
        <dbReference type="ARBA" id="ARBA00022729"/>
    </source>
</evidence>
<keyword evidence="7" id="KW-1185">Reference proteome</keyword>
<dbReference type="EMBL" id="AP024597">
    <property type="protein sequence ID" value="BCU70159.1"/>
    <property type="molecule type" value="Genomic_DNA"/>
</dbReference>
<evidence type="ECO:0000256" key="2">
    <source>
        <dbReference type="ARBA" id="ARBA00022448"/>
    </source>
</evidence>
<dbReference type="AlphaFoldDB" id="A0A8D5U6E0"/>
<keyword evidence="4" id="KW-0472">Membrane</keyword>
<comment type="similarity">
    <text evidence="1">Belongs to the bacterial solute-binding protein 5 family.</text>
</comment>
<keyword evidence="4" id="KW-1133">Transmembrane helix</keyword>
<organism evidence="6 7">
    <name type="scientific">Stygiolobus caldivivus</name>
    <dbReference type="NCBI Taxonomy" id="2824673"/>
    <lineage>
        <taxon>Archaea</taxon>
        <taxon>Thermoproteota</taxon>
        <taxon>Thermoprotei</taxon>
        <taxon>Sulfolobales</taxon>
        <taxon>Sulfolobaceae</taxon>
        <taxon>Stygiolobus</taxon>
    </lineage>
</organism>
<dbReference type="SUPFAM" id="SSF53850">
    <property type="entry name" value="Periplasmic binding protein-like II"/>
    <property type="match status" value="2"/>
</dbReference>
<evidence type="ECO:0000259" key="5">
    <source>
        <dbReference type="Pfam" id="PF00496"/>
    </source>
</evidence>
<reference evidence="6 7" key="1">
    <citation type="submission" date="2021-04" db="EMBL/GenBank/DDBJ databases">
        <title>Complete genome sequence of Stygiolobus sp. KN-1.</title>
        <authorList>
            <person name="Nakamura K."/>
            <person name="Sakai H."/>
            <person name="Kurosawa N."/>
        </authorList>
    </citation>
    <scope>NUCLEOTIDE SEQUENCE [LARGE SCALE GENOMIC DNA]</scope>
    <source>
        <strain evidence="6 7">KN-1</strain>
    </source>
</reference>
<dbReference type="PANTHER" id="PTHR30290:SF9">
    <property type="entry name" value="OLIGOPEPTIDE-BINDING PROTEIN APPA"/>
    <property type="match status" value="1"/>
</dbReference>
<gene>
    <name evidence="6" type="ORF">KN1_14560</name>
</gene>
<keyword evidence="4" id="KW-0812">Transmembrane</keyword>
<dbReference type="GO" id="GO:1904680">
    <property type="term" value="F:peptide transmembrane transporter activity"/>
    <property type="evidence" value="ECO:0007669"/>
    <property type="project" value="TreeGrafter"/>
</dbReference>
<dbReference type="PANTHER" id="PTHR30290">
    <property type="entry name" value="PERIPLASMIC BINDING COMPONENT OF ABC TRANSPORTER"/>
    <property type="match status" value="1"/>
</dbReference>